<accession>A0ABT2N691</accession>
<name>A0ABT2N691_9CYAN</name>
<comment type="caution">
    <text evidence="1">The sequence shown here is derived from an EMBL/GenBank/DDBJ whole genome shotgun (WGS) entry which is preliminary data.</text>
</comment>
<dbReference type="RefSeq" id="WP_261199828.1">
    <property type="nucleotide sequence ID" value="NZ_JAMXFA010000006.1"/>
</dbReference>
<proteinExistence type="predicted"/>
<gene>
    <name evidence="1" type="ORF">NG792_06000</name>
</gene>
<evidence type="ECO:0000313" key="1">
    <source>
        <dbReference type="EMBL" id="MCT7977250.1"/>
    </source>
</evidence>
<evidence type="ECO:0000313" key="2">
    <source>
        <dbReference type="Proteomes" id="UP001525961"/>
    </source>
</evidence>
<protein>
    <submittedName>
        <fullName evidence="1">Uncharacterized protein</fullName>
    </submittedName>
</protein>
<sequence>MSRTPGAIAWGLGSSSHKKADLSLSAENYLTDLKDIESMALAVPRRSPLGFG</sequence>
<dbReference type="EMBL" id="JAMXFA010000006">
    <property type="protein sequence ID" value="MCT7977250.1"/>
    <property type="molecule type" value="Genomic_DNA"/>
</dbReference>
<dbReference type="Proteomes" id="UP001525961">
    <property type="component" value="Unassembled WGS sequence"/>
</dbReference>
<keyword evidence="2" id="KW-1185">Reference proteome</keyword>
<reference evidence="1 2" key="1">
    <citation type="journal article" date="2022" name="Front. Microbiol.">
        <title>High genomic differentiation and limited gene flow indicate recent cryptic speciation within the genus Laspinema (cyanobacteria).</title>
        <authorList>
            <person name="Stanojkovic A."/>
            <person name="Skoupy S."/>
            <person name="Skaloud P."/>
            <person name="Dvorak P."/>
        </authorList>
    </citation>
    <scope>NUCLEOTIDE SEQUENCE [LARGE SCALE GENOMIC DNA]</scope>
    <source>
        <strain evidence="1 2">D3b</strain>
    </source>
</reference>
<organism evidence="1 2">
    <name type="scientific">Laspinema olomoucense D3b</name>
    <dbReference type="NCBI Taxonomy" id="2953688"/>
    <lineage>
        <taxon>Bacteria</taxon>
        <taxon>Bacillati</taxon>
        <taxon>Cyanobacteriota</taxon>
        <taxon>Cyanophyceae</taxon>
        <taxon>Oscillatoriophycideae</taxon>
        <taxon>Oscillatoriales</taxon>
        <taxon>Laspinemataceae</taxon>
        <taxon>Laspinema</taxon>
        <taxon>Laspinema olomoucense</taxon>
    </lineage>
</organism>